<dbReference type="CDD" id="cd00063">
    <property type="entry name" value="FN3"/>
    <property type="match status" value="3"/>
</dbReference>
<evidence type="ECO:0000256" key="3">
    <source>
        <dbReference type="ARBA" id="ARBA00022475"/>
    </source>
</evidence>
<dbReference type="FunFam" id="2.60.40.10:FF:000347">
    <property type="entry name" value="Neuronal cell adhesion molecule"/>
    <property type="match status" value="1"/>
</dbReference>
<evidence type="ECO:0000256" key="14">
    <source>
        <dbReference type="SAM" id="Phobius"/>
    </source>
</evidence>
<dbReference type="PROSITE" id="PS50835">
    <property type="entry name" value="IG_LIKE"/>
    <property type="match status" value="6"/>
</dbReference>
<dbReference type="PANTHER" id="PTHR44170:SF12">
    <property type="entry name" value="NEUROFASCIN"/>
    <property type="match status" value="1"/>
</dbReference>
<dbReference type="SUPFAM" id="SSF48726">
    <property type="entry name" value="Immunoglobulin"/>
    <property type="match status" value="6"/>
</dbReference>
<dbReference type="InterPro" id="IPR036116">
    <property type="entry name" value="FN3_sf"/>
</dbReference>
<feature type="domain" description="Ig-like" evidence="16">
    <location>
        <begin position="140"/>
        <end position="227"/>
    </location>
</feature>
<feature type="domain" description="Ig-like" evidence="16">
    <location>
        <begin position="241"/>
        <end position="329"/>
    </location>
</feature>
<feature type="compositionally biased region" description="Polar residues" evidence="13">
    <location>
        <begin position="709"/>
        <end position="722"/>
    </location>
</feature>
<dbReference type="EMBL" id="WNYA01000002">
    <property type="protein sequence ID" value="KAG8589396.1"/>
    <property type="molecule type" value="Genomic_DNA"/>
</dbReference>
<keyword evidence="8 14" id="KW-1133">Transmembrane helix</keyword>
<comment type="similarity">
    <text evidence="2">Belongs to the immunoglobulin superfamily. L1/neurofascin/NgCAM family.</text>
</comment>
<evidence type="ECO:0000256" key="13">
    <source>
        <dbReference type="SAM" id="MobiDB-lite"/>
    </source>
</evidence>
<dbReference type="SMART" id="SM00409">
    <property type="entry name" value="IG"/>
    <property type="match status" value="6"/>
</dbReference>
<dbReference type="Pfam" id="PF13927">
    <property type="entry name" value="Ig_3"/>
    <property type="match status" value="2"/>
</dbReference>
<dbReference type="SMART" id="SM00060">
    <property type="entry name" value="FN3"/>
    <property type="match status" value="3"/>
</dbReference>
<dbReference type="Pfam" id="PF00041">
    <property type="entry name" value="fn3"/>
    <property type="match status" value="2"/>
</dbReference>
<evidence type="ECO:0000256" key="10">
    <source>
        <dbReference type="ARBA" id="ARBA00023157"/>
    </source>
</evidence>
<feature type="domain" description="Ig-like" evidence="16">
    <location>
        <begin position="38"/>
        <end position="126"/>
    </location>
</feature>
<evidence type="ECO:0000256" key="11">
    <source>
        <dbReference type="ARBA" id="ARBA00023180"/>
    </source>
</evidence>
<name>A0AAV7CY15_ENGPU</name>
<organism evidence="18 19">
    <name type="scientific">Engystomops pustulosus</name>
    <name type="common">Tungara frog</name>
    <name type="synonym">Physalaemus pustulosus</name>
    <dbReference type="NCBI Taxonomy" id="76066"/>
    <lineage>
        <taxon>Eukaryota</taxon>
        <taxon>Metazoa</taxon>
        <taxon>Chordata</taxon>
        <taxon>Craniata</taxon>
        <taxon>Vertebrata</taxon>
        <taxon>Euteleostomi</taxon>
        <taxon>Amphibia</taxon>
        <taxon>Batrachia</taxon>
        <taxon>Anura</taxon>
        <taxon>Neobatrachia</taxon>
        <taxon>Hyloidea</taxon>
        <taxon>Leptodactylidae</taxon>
        <taxon>Leiuperinae</taxon>
        <taxon>Engystomops</taxon>
    </lineage>
</organism>
<feature type="domain" description="Fibronectin type-III" evidence="17">
    <location>
        <begin position="824"/>
        <end position="923"/>
    </location>
</feature>
<dbReference type="FunFam" id="2.60.40.10:FF:000057">
    <property type="entry name" value="neural cell adhesion molecule L1"/>
    <property type="match status" value="1"/>
</dbReference>
<sequence>MKSHPGLWISFIILILQLVCAIKVPQDPTIERDLYQPPTITKESEKNYIVDPRDNINIECEATGNPFPTFTWTRNGKFYNVAKDPKVSFRRRSGTLVIDIYGGGRPEDYEGEYQCFARNRHGTALSNKIVLQVSRSPLWPKENLDPVVVNEGASLILQCNPPPSLPPPVIFWMSSSMEPIAQNRRVSQGLNGDLYFSNVLREDAHTDYSCNARSHFTHTIQQKNAYTLKVLTTRGVPERIPTFLLPMGTSSTKLVLRDEDLLLECIASGVPTPEIMWYKKGGELPNQKLKFENFNKTLRISRVSEEDSGEYFCQASNRMGSIRHTITVRVKAAPFWLDKPKDLILAPGENGRLVCRANGNPKPTIQWMMNGEPILATEPNPNFEVAGDTIIFREVQSGNSAVFQCNASNAHGYLLANAFINILDVPSRVLGPRNQLIRVIEYNRTQLDCPFFGSPIPTLRWFKNGQGSNLDGGNYRVHENGTLEISVVRKEDQGKYTCVATNILGNAENTVRLEVKEPTRIIKGPEDQIAKRGTTVRLDCRVRSDPTLRLMVTWMKDDTQLHIGSRMSKEGDALTIFGVAERDQGAYTCVARTELDQDFAKAYLTIQESSTSPTSPLTSEQRDKPDPPMDLELTDLAERSVRLTWTPGDDNNSPITGFIIQFEENRYQPGTWHNLASVPGNVNSALLRLSPYVNYQFRVLALNDLGSSMPSPSSERYQTNGSPPEVNPGDIRGAGTRKDNMEITWTALNSTQAYGPNLRYIVKWRQRHTGEPWSNVTVWTNKHVVWNTPVYTPYEIRVQAENEFGRAPEPGTVIGYSGEDLPSQPKNFRFYDPNRELIILEWSPPEHPNGNLTGYSLRYQAFNGSRFARPVVEILSPNQTKYTLTRTDPISRYRFTLSARTQVGAGEVVTADTPLKQDEVPPTSAYTKNQVDIATQGWFIGLMCAVALLVLILLIVCFIKRSRGGKYPVREKKEVALGPDDQKDEDGSFDYSDEDNKPLQGSQTSIDGTIKQQESDDSLVDYGEGGEGQFNEDGSFIGQYTVKKDKDETEGNESSEATSPVNAIYSLA</sequence>
<evidence type="ECO:0000256" key="2">
    <source>
        <dbReference type="ARBA" id="ARBA00008588"/>
    </source>
</evidence>
<keyword evidence="5 15" id="KW-0732">Signal</keyword>
<dbReference type="FunFam" id="2.60.40.10:FF:000005">
    <property type="entry name" value="Neuronal cell adhesion molecule"/>
    <property type="match status" value="1"/>
</dbReference>
<dbReference type="FunFam" id="2.60.40.10:FF:000038">
    <property type="entry name" value="Neuronal cell adhesion molecule"/>
    <property type="match status" value="1"/>
</dbReference>
<keyword evidence="4 14" id="KW-0812">Transmembrane</keyword>
<feature type="transmembrane region" description="Helical" evidence="14">
    <location>
        <begin position="938"/>
        <end position="959"/>
    </location>
</feature>
<reference evidence="18" key="1">
    <citation type="thesis" date="2020" institute="ProQuest LLC" country="789 East Eisenhower Parkway, Ann Arbor, MI, USA">
        <title>Comparative Genomics and Chromosome Evolution.</title>
        <authorList>
            <person name="Mudd A.B."/>
        </authorList>
    </citation>
    <scope>NUCLEOTIDE SEQUENCE</scope>
    <source>
        <strain evidence="18">237g6f4</strain>
        <tissue evidence="18">Blood</tissue>
    </source>
</reference>
<dbReference type="InterPro" id="IPR003961">
    <property type="entry name" value="FN3_dom"/>
</dbReference>
<dbReference type="AlphaFoldDB" id="A0AAV7CY15"/>
<dbReference type="Pfam" id="PF13882">
    <property type="entry name" value="Bravo_FIGEY"/>
    <property type="match status" value="1"/>
</dbReference>
<dbReference type="PANTHER" id="PTHR44170">
    <property type="entry name" value="PROTEIN SIDEKICK"/>
    <property type="match status" value="1"/>
</dbReference>
<dbReference type="GO" id="GO:0007411">
    <property type="term" value="P:axon guidance"/>
    <property type="evidence" value="ECO:0007669"/>
    <property type="project" value="TreeGrafter"/>
</dbReference>
<dbReference type="FunFam" id="2.60.40.10:FF:000114">
    <property type="entry name" value="Neuronal cell adhesion molecule"/>
    <property type="match status" value="1"/>
</dbReference>
<feature type="domain" description="Fibronectin type-III" evidence="17">
    <location>
        <begin position="727"/>
        <end position="820"/>
    </location>
</feature>
<keyword evidence="19" id="KW-1185">Reference proteome</keyword>
<keyword evidence="9 14" id="KW-0472">Membrane</keyword>
<evidence type="ECO:0000256" key="15">
    <source>
        <dbReference type="SAM" id="SignalP"/>
    </source>
</evidence>
<feature type="region of interest" description="Disordered" evidence="13">
    <location>
        <begin position="709"/>
        <end position="736"/>
    </location>
</feature>
<evidence type="ECO:0000313" key="19">
    <source>
        <dbReference type="Proteomes" id="UP000824782"/>
    </source>
</evidence>
<dbReference type="FunFam" id="2.60.40.10:FF:000078">
    <property type="entry name" value="Neuronal cell adhesion molecule"/>
    <property type="match status" value="1"/>
</dbReference>
<dbReference type="InterPro" id="IPR013783">
    <property type="entry name" value="Ig-like_fold"/>
</dbReference>
<keyword evidence="7" id="KW-0130">Cell adhesion</keyword>
<gene>
    <name evidence="18" type="ORF">GDO81_006378</name>
</gene>
<comment type="caution">
    <text evidence="18">The sequence shown here is derived from an EMBL/GenBank/DDBJ whole genome shotgun (WGS) entry which is preliminary data.</text>
</comment>
<proteinExistence type="inferred from homology"/>
<keyword evidence="6" id="KW-0677">Repeat</keyword>
<evidence type="ECO:0000259" key="17">
    <source>
        <dbReference type="PROSITE" id="PS50853"/>
    </source>
</evidence>
<feature type="chain" id="PRO_5043787214" description="Neurofascin" evidence="15">
    <location>
        <begin position="22"/>
        <end position="1068"/>
    </location>
</feature>
<dbReference type="CDD" id="cd05731">
    <property type="entry name" value="Ig3_L1-CAM_like"/>
    <property type="match status" value="1"/>
</dbReference>
<evidence type="ECO:0000256" key="12">
    <source>
        <dbReference type="ARBA" id="ARBA00023319"/>
    </source>
</evidence>
<keyword evidence="10" id="KW-1015">Disulfide bond</keyword>
<evidence type="ECO:0000259" key="16">
    <source>
        <dbReference type="PROSITE" id="PS50835"/>
    </source>
</evidence>
<evidence type="ECO:0000313" key="18">
    <source>
        <dbReference type="EMBL" id="KAG8589396.1"/>
    </source>
</evidence>
<feature type="region of interest" description="Disordered" evidence="13">
    <location>
        <begin position="606"/>
        <end position="629"/>
    </location>
</feature>
<dbReference type="InterPro" id="IPR013098">
    <property type="entry name" value="Ig_I-set"/>
</dbReference>
<feature type="domain" description="Ig-like" evidence="16">
    <location>
        <begin position="426"/>
        <end position="516"/>
    </location>
</feature>
<dbReference type="InterPro" id="IPR026966">
    <property type="entry name" value="Neurofascin/L1/NrCAM_C"/>
</dbReference>
<dbReference type="InterPro" id="IPR013151">
    <property type="entry name" value="Immunoglobulin_dom"/>
</dbReference>
<dbReference type="InterPro" id="IPR003599">
    <property type="entry name" value="Ig_sub"/>
</dbReference>
<feature type="signal peptide" evidence="15">
    <location>
        <begin position="1"/>
        <end position="21"/>
    </location>
</feature>
<protein>
    <recommendedName>
        <fullName evidence="20">Neurofascin</fullName>
    </recommendedName>
</protein>
<evidence type="ECO:0000256" key="8">
    <source>
        <dbReference type="ARBA" id="ARBA00022989"/>
    </source>
</evidence>
<feature type="domain" description="Ig-like" evidence="16">
    <location>
        <begin position="334"/>
        <end position="421"/>
    </location>
</feature>
<dbReference type="Pfam" id="PF07679">
    <property type="entry name" value="I-set"/>
    <property type="match status" value="3"/>
</dbReference>
<evidence type="ECO:0000256" key="4">
    <source>
        <dbReference type="ARBA" id="ARBA00022692"/>
    </source>
</evidence>
<feature type="region of interest" description="Disordered" evidence="13">
    <location>
        <begin position="976"/>
        <end position="1068"/>
    </location>
</feature>
<evidence type="ECO:0000256" key="1">
    <source>
        <dbReference type="ARBA" id="ARBA00004251"/>
    </source>
</evidence>
<feature type="compositionally biased region" description="Acidic residues" evidence="13">
    <location>
        <begin position="982"/>
        <end position="993"/>
    </location>
</feature>
<dbReference type="InterPro" id="IPR003598">
    <property type="entry name" value="Ig_sub2"/>
</dbReference>
<accession>A0AAV7CY15</accession>
<comment type="subcellular location">
    <subcellularLocation>
        <location evidence="1">Cell membrane</location>
        <topology evidence="1">Single-pass type I membrane protein</topology>
    </subcellularLocation>
</comment>
<dbReference type="FunFam" id="2.60.40.10:FF:000574">
    <property type="entry name" value="neurofascin isoform X1"/>
    <property type="match status" value="1"/>
</dbReference>
<dbReference type="PROSITE" id="PS50853">
    <property type="entry name" value="FN3"/>
    <property type="match status" value="3"/>
</dbReference>
<dbReference type="Gene3D" id="2.60.40.10">
    <property type="entry name" value="Immunoglobulins"/>
    <property type="match status" value="9"/>
</dbReference>
<dbReference type="InterPro" id="IPR036179">
    <property type="entry name" value="Ig-like_dom_sf"/>
</dbReference>
<evidence type="ECO:0000256" key="7">
    <source>
        <dbReference type="ARBA" id="ARBA00022889"/>
    </source>
</evidence>
<evidence type="ECO:0000256" key="6">
    <source>
        <dbReference type="ARBA" id="ARBA00022737"/>
    </source>
</evidence>
<dbReference type="Pfam" id="PF00047">
    <property type="entry name" value="ig"/>
    <property type="match status" value="1"/>
</dbReference>
<feature type="compositionally biased region" description="Polar residues" evidence="13">
    <location>
        <begin position="999"/>
        <end position="1012"/>
    </location>
</feature>
<dbReference type="InterPro" id="IPR007110">
    <property type="entry name" value="Ig-like_dom"/>
</dbReference>
<evidence type="ECO:0008006" key="20">
    <source>
        <dbReference type="Google" id="ProtNLM"/>
    </source>
</evidence>
<dbReference type="SUPFAM" id="SSF49265">
    <property type="entry name" value="Fibronectin type III"/>
    <property type="match status" value="2"/>
</dbReference>
<dbReference type="GO" id="GO:0005886">
    <property type="term" value="C:plasma membrane"/>
    <property type="evidence" value="ECO:0007669"/>
    <property type="project" value="UniProtKB-SubCell"/>
</dbReference>
<dbReference type="FunFam" id="2.60.40.10:FF:000238">
    <property type="entry name" value="Neuronal cell adhesion molecule"/>
    <property type="match status" value="1"/>
</dbReference>
<dbReference type="GO" id="GO:0030424">
    <property type="term" value="C:axon"/>
    <property type="evidence" value="ECO:0007669"/>
    <property type="project" value="UniProtKB-ARBA"/>
</dbReference>
<dbReference type="GO" id="GO:0007420">
    <property type="term" value="P:brain development"/>
    <property type="evidence" value="ECO:0007669"/>
    <property type="project" value="TreeGrafter"/>
</dbReference>
<keyword evidence="12" id="KW-0393">Immunoglobulin domain</keyword>
<feature type="domain" description="Ig-like" evidence="16">
    <location>
        <begin position="518"/>
        <end position="607"/>
    </location>
</feature>
<evidence type="ECO:0000256" key="5">
    <source>
        <dbReference type="ARBA" id="ARBA00022729"/>
    </source>
</evidence>
<feature type="domain" description="Fibronectin type-III" evidence="17">
    <location>
        <begin position="627"/>
        <end position="722"/>
    </location>
</feature>
<dbReference type="GO" id="GO:0098632">
    <property type="term" value="F:cell-cell adhesion mediator activity"/>
    <property type="evidence" value="ECO:0007669"/>
    <property type="project" value="TreeGrafter"/>
</dbReference>
<evidence type="ECO:0000256" key="9">
    <source>
        <dbReference type="ARBA" id="ARBA00023136"/>
    </source>
</evidence>
<keyword evidence="3" id="KW-1003">Cell membrane</keyword>
<dbReference type="SMART" id="SM00408">
    <property type="entry name" value="IGc2"/>
    <property type="match status" value="6"/>
</dbReference>
<feature type="compositionally biased region" description="Low complexity" evidence="13">
    <location>
        <begin position="609"/>
        <end position="619"/>
    </location>
</feature>
<dbReference type="Proteomes" id="UP000824782">
    <property type="component" value="Unassembled WGS sequence"/>
</dbReference>
<keyword evidence="11" id="KW-0325">Glycoprotein</keyword>